<organism evidence="12 13">
    <name type="scientific">Pseudidiomarina sediminum</name>
    <dbReference type="NCBI Taxonomy" id="431675"/>
    <lineage>
        <taxon>Bacteria</taxon>
        <taxon>Pseudomonadati</taxon>
        <taxon>Pseudomonadota</taxon>
        <taxon>Gammaproteobacteria</taxon>
        <taxon>Alteromonadales</taxon>
        <taxon>Idiomarinaceae</taxon>
        <taxon>Pseudidiomarina</taxon>
    </lineage>
</organism>
<dbReference type="GO" id="GO:0005886">
    <property type="term" value="C:plasma membrane"/>
    <property type="evidence" value="ECO:0007669"/>
    <property type="project" value="UniProtKB-SubCell"/>
</dbReference>
<keyword evidence="9" id="KW-1133">Transmembrane helix</keyword>
<dbReference type="InterPro" id="IPR003661">
    <property type="entry name" value="HisK_dim/P_dom"/>
</dbReference>
<proteinExistence type="predicted"/>
<dbReference type="EC" id="2.7.13.3" evidence="3"/>
<dbReference type="SUPFAM" id="SSF55874">
    <property type="entry name" value="ATPase domain of HSP90 chaperone/DNA topoisomerase II/histidine kinase"/>
    <property type="match status" value="1"/>
</dbReference>
<dbReference type="RefSeq" id="WP_026861048.1">
    <property type="nucleotide sequence ID" value="NZ_PIQE01000005.1"/>
</dbReference>
<dbReference type="Gene3D" id="1.10.287.130">
    <property type="match status" value="1"/>
</dbReference>
<evidence type="ECO:0000256" key="9">
    <source>
        <dbReference type="SAM" id="Phobius"/>
    </source>
</evidence>
<dbReference type="PROSITE" id="PS50109">
    <property type="entry name" value="HIS_KIN"/>
    <property type="match status" value="1"/>
</dbReference>
<feature type="transmembrane region" description="Helical" evidence="9">
    <location>
        <begin position="113"/>
        <end position="137"/>
    </location>
</feature>
<dbReference type="PANTHER" id="PTHR44936:SF10">
    <property type="entry name" value="SENSOR PROTEIN RSTB"/>
    <property type="match status" value="1"/>
</dbReference>
<keyword evidence="9" id="KW-0812">Transmembrane</keyword>
<dbReference type="InterPro" id="IPR050980">
    <property type="entry name" value="2C_sensor_his_kinase"/>
</dbReference>
<evidence type="ECO:0000256" key="2">
    <source>
        <dbReference type="ARBA" id="ARBA00004651"/>
    </source>
</evidence>
<dbReference type="SMART" id="SM00387">
    <property type="entry name" value="HATPase_c"/>
    <property type="match status" value="1"/>
</dbReference>
<gene>
    <name evidence="12" type="ORF">CWI80_12035</name>
</gene>
<feature type="domain" description="Histidine kinase" evidence="11">
    <location>
        <begin position="194"/>
        <end position="392"/>
    </location>
</feature>
<name>A0A432YZK7_9GAMM</name>
<dbReference type="SUPFAM" id="SSF47384">
    <property type="entry name" value="Homodimeric domain of signal transducing histidine kinase"/>
    <property type="match status" value="1"/>
</dbReference>
<keyword evidence="7 12" id="KW-0418">Kinase</keyword>
<dbReference type="Pfam" id="PF02518">
    <property type="entry name" value="HATPase_c"/>
    <property type="match status" value="1"/>
</dbReference>
<evidence type="ECO:0000313" key="12">
    <source>
        <dbReference type="EMBL" id="RUO69366.1"/>
    </source>
</evidence>
<dbReference type="Pfam" id="PF00512">
    <property type="entry name" value="HisKA"/>
    <property type="match status" value="1"/>
</dbReference>
<keyword evidence="5" id="KW-0808">Transferase</keyword>
<comment type="caution">
    <text evidence="12">The sequence shown here is derived from an EMBL/GenBank/DDBJ whole genome shotgun (WGS) entry which is preliminary data.</text>
</comment>
<reference evidence="13" key="1">
    <citation type="journal article" date="2018" name="Front. Microbiol.">
        <title>Genome-Based Analysis Reveals the Taxonomy and Diversity of the Family Idiomarinaceae.</title>
        <authorList>
            <person name="Liu Y."/>
            <person name="Lai Q."/>
            <person name="Shao Z."/>
        </authorList>
    </citation>
    <scope>NUCLEOTIDE SEQUENCE [LARGE SCALE GENOMIC DNA]</scope>
    <source>
        <strain evidence="13">c121</strain>
    </source>
</reference>
<evidence type="ECO:0000256" key="6">
    <source>
        <dbReference type="ARBA" id="ARBA00022741"/>
    </source>
</evidence>
<accession>A0A432YZK7</accession>
<dbReference type="AlphaFoldDB" id="A0A432YZK7"/>
<keyword evidence="9" id="KW-0472">Membrane</keyword>
<dbReference type="Gene3D" id="3.30.565.10">
    <property type="entry name" value="Histidine kinase-like ATPase, C-terminal domain"/>
    <property type="match status" value="1"/>
</dbReference>
<evidence type="ECO:0000256" key="4">
    <source>
        <dbReference type="ARBA" id="ARBA00022475"/>
    </source>
</evidence>
<dbReference type="GO" id="GO:0005524">
    <property type="term" value="F:ATP binding"/>
    <property type="evidence" value="ECO:0007669"/>
    <property type="project" value="UniProtKB-KW"/>
</dbReference>
<evidence type="ECO:0000256" key="10">
    <source>
        <dbReference type="SAM" id="SignalP"/>
    </source>
</evidence>
<dbReference type="GO" id="GO:0000155">
    <property type="term" value="F:phosphorelay sensor kinase activity"/>
    <property type="evidence" value="ECO:0007669"/>
    <property type="project" value="InterPro"/>
</dbReference>
<feature type="chain" id="PRO_5018976454" description="histidine kinase" evidence="10">
    <location>
        <begin position="22"/>
        <end position="395"/>
    </location>
</feature>
<evidence type="ECO:0000256" key="3">
    <source>
        <dbReference type="ARBA" id="ARBA00012438"/>
    </source>
</evidence>
<evidence type="ECO:0000313" key="13">
    <source>
        <dbReference type="Proteomes" id="UP000287022"/>
    </source>
</evidence>
<keyword evidence="8" id="KW-0067">ATP-binding</keyword>
<dbReference type="InterPro" id="IPR005467">
    <property type="entry name" value="His_kinase_dom"/>
</dbReference>
<evidence type="ECO:0000256" key="5">
    <source>
        <dbReference type="ARBA" id="ARBA00022679"/>
    </source>
</evidence>
<sequence>MKTRFAKLILSLVVLSVGLYAAFDQLLASHHPDNGKYLISIDQLVPRDGTNVRISTLDADEVAFPQELQHKLYAGQTVALKYTDDQLYYYRQDAQGQLTEIGPIRAEGASYGLLSSVIIAFYLGLILIVLALIGPVFRDLHVLQKQAKRFGKKPQPLPMSVAASSTIAPLAETFSRMSKQVASYVHAHKTLSQTISHEVRTPLARMRFALELEAQQQRSNYLEQMHQDLDEIELLATSYLTFARLDYLGQKTYKNFNLQRFTTTIAEGFNLYPHACVLTYGCTGETAQGDRQALKILCQNLITNAFRYAASEVRLITKATETHCEIVVEDDGPGLPEGVAIFSEFEAQQSSGFGLGLFIVKQVALWHEAELLSGSSERLGGAKFTVRWRKQPQFI</sequence>
<evidence type="ECO:0000256" key="8">
    <source>
        <dbReference type="ARBA" id="ARBA00022840"/>
    </source>
</evidence>
<dbReference type="EMBL" id="PIQE01000005">
    <property type="protein sequence ID" value="RUO69366.1"/>
    <property type="molecule type" value="Genomic_DNA"/>
</dbReference>
<keyword evidence="13" id="KW-1185">Reference proteome</keyword>
<comment type="catalytic activity">
    <reaction evidence="1">
        <text>ATP + protein L-histidine = ADP + protein N-phospho-L-histidine.</text>
        <dbReference type="EC" id="2.7.13.3"/>
    </reaction>
</comment>
<feature type="signal peptide" evidence="10">
    <location>
        <begin position="1"/>
        <end position="21"/>
    </location>
</feature>
<protein>
    <recommendedName>
        <fullName evidence="3">histidine kinase</fullName>
        <ecNumber evidence="3">2.7.13.3</ecNumber>
    </recommendedName>
</protein>
<evidence type="ECO:0000259" key="11">
    <source>
        <dbReference type="PROSITE" id="PS50109"/>
    </source>
</evidence>
<dbReference type="PANTHER" id="PTHR44936">
    <property type="entry name" value="SENSOR PROTEIN CREC"/>
    <property type="match status" value="1"/>
</dbReference>
<evidence type="ECO:0000256" key="1">
    <source>
        <dbReference type="ARBA" id="ARBA00000085"/>
    </source>
</evidence>
<keyword evidence="6" id="KW-0547">Nucleotide-binding</keyword>
<dbReference type="Proteomes" id="UP000287022">
    <property type="component" value="Unassembled WGS sequence"/>
</dbReference>
<dbReference type="CDD" id="cd00082">
    <property type="entry name" value="HisKA"/>
    <property type="match status" value="1"/>
</dbReference>
<keyword evidence="4" id="KW-1003">Cell membrane</keyword>
<comment type="subcellular location">
    <subcellularLocation>
        <location evidence="2">Cell membrane</location>
        <topology evidence="2">Multi-pass membrane protein</topology>
    </subcellularLocation>
</comment>
<dbReference type="STRING" id="1122124.GCA_000423165_02363"/>
<dbReference type="InterPro" id="IPR036890">
    <property type="entry name" value="HATPase_C_sf"/>
</dbReference>
<keyword evidence="10" id="KW-0732">Signal</keyword>
<dbReference type="SMART" id="SM00388">
    <property type="entry name" value="HisKA"/>
    <property type="match status" value="1"/>
</dbReference>
<evidence type="ECO:0000256" key="7">
    <source>
        <dbReference type="ARBA" id="ARBA00022777"/>
    </source>
</evidence>
<dbReference type="InterPro" id="IPR003594">
    <property type="entry name" value="HATPase_dom"/>
</dbReference>
<dbReference type="InterPro" id="IPR036097">
    <property type="entry name" value="HisK_dim/P_sf"/>
</dbReference>